<dbReference type="InterPro" id="IPR001647">
    <property type="entry name" value="HTH_TetR"/>
</dbReference>
<keyword evidence="6" id="KW-1185">Reference proteome</keyword>
<feature type="region of interest" description="Disordered" evidence="3">
    <location>
        <begin position="1"/>
        <end position="29"/>
    </location>
</feature>
<evidence type="ECO:0000256" key="2">
    <source>
        <dbReference type="PROSITE-ProRule" id="PRU00335"/>
    </source>
</evidence>
<dbReference type="PRINTS" id="PR00455">
    <property type="entry name" value="HTHTETR"/>
</dbReference>
<reference evidence="5 6" key="1">
    <citation type="journal article" date="2023" name="PLoS ONE">
        <title>Complete genome assembly of Hawai'i environmental nontuberculous mycobacteria reveals unexpected co-isolation with methylobacteria.</title>
        <authorList>
            <person name="Hendrix J."/>
            <person name="Epperson L.E."/>
            <person name="Tong E.I."/>
            <person name="Chan Y.L."/>
            <person name="Hasan N.A."/>
            <person name="Dawrs S.N."/>
            <person name="Norton G.J."/>
            <person name="Virdi R."/>
            <person name="Crooks J.L."/>
            <person name="Chan E.D."/>
            <person name="Honda J.R."/>
            <person name="Strong M."/>
        </authorList>
    </citation>
    <scope>NUCLEOTIDE SEQUENCE [LARGE SCALE GENOMIC DNA]</scope>
    <source>
        <strain evidence="5 6">NJH_HI01</strain>
    </source>
</reference>
<evidence type="ECO:0000313" key="5">
    <source>
        <dbReference type="EMBL" id="MEN3230530.1"/>
    </source>
</evidence>
<dbReference type="Pfam" id="PF00440">
    <property type="entry name" value="TetR_N"/>
    <property type="match status" value="1"/>
</dbReference>
<dbReference type="Pfam" id="PF14246">
    <property type="entry name" value="TetR_C_7"/>
    <property type="match status" value="1"/>
</dbReference>
<accession>A0ABU9ZI37</accession>
<dbReference type="InterPro" id="IPR039536">
    <property type="entry name" value="TetR_C_Proteobacteria"/>
</dbReference>
<feature type="DNA-binding region" description="H-T-H motif" evidence="2">
    <location>
        <begin position="53"/>
        <end position="72"/>
    </location>
</feature>
<sequence>MVQPSKRPSTPNAPDPARPRRGRPRADQAGQVEERILAAATALFLEQGFGRTTLDQVAETAHTGKTTLYGRYPTKEALFAAVVHRYVDELQAKMAFVPAGGTLRERLVQVGVELAEFTLTPESIALMRLTFAETVAFPELGREGFRIGFGGCVRCVAECLAEDGSEAALEAATPMATRFVEMALHPLYMHAFSGADLAGLRERAARDVAEVTEILLGD</sequence>
<keyword evidence="1 2" id="KW-0238">DNA-binding</keyword>
<feature type="compositionally biased region" description="Polar residues" evidence="3">
    <location>
        <begin position="1"/>
        <end position="10"/>
    </location>
</feature>
<gene>
    <name evidence="5" type="ORF">PUR21_23375</name>
</gene>
<protein>
    <submittedName>
        <fullName evidence="5">TetR/AcrR family transcriptional regulator</fullName>
    </submittedName>
</protein>
<organism evidence="5 6">
    <name type="scientific">Methylorubrum rhodesianum</name>
    <dbReference type="NCBI Taxonomy" id="29427"/>
    <lineage>
        <taxon>Bacteria</taxon>
        <taxon>Pseudomonadati</taxon>
        <taxon>Pseudomonadota</taxon>
        <taxon>Alphaproteobacteria</taxon>
        <taxon>Hyphomicrobiales</taxon>
        <taxon>Methylobacteriaceae</taxon>
        <taxon>Methylorubrum</taxon>
    </lineage>
</organism>
<name>A0ABU9ZI37_9HYPH</name>
<dbReference type="Gene3D" id="1.10.357.10">
    <property type="entry name" value="Tetracycline Repressor, domain 2"/>
    <property type="match status" value="1"/>
</dbReference>
<evidence type="ECO:0000259" key="4">
    <source>
        <dbReference type="PROSITE" id="PS50977"/>
    </source>
</evidence>
<dbReference type="EMBL" id="JAQYXL010000001">
    <property type="protein sequence ID" value="MEN3230530.1"/>
    <property type="molecule type" value="Genomic_DNA"/>
</dbReference>
<dbReference type="RefSeq" id="WP_312034878.1">
    <property type="nucleotide sequence ID" value="NZ_JACWCW010000086.1"/>
</dbReference>
<dbReference type="Proteomes" id="UP001404845">
    <property type="component" value="Unassembled WGS sequence"/>
</dbReference>
<dbReference type="PANTHER" id="PTHR30055:SF146">
    <property type="entry name" value="HTH-TYPE TRANSCRIPTIONAL DUAL REGULATOR CECR"/>
    <property type="match status" value="1"/>
</dbReference>
<dbReference type="InterPro" id="IPR050109">
    <property type="entry name" value="HTH-type_TetR-like_transc_reg"/>
</dbReference>
<comment type="caution">
    <text evidence="5">The sequence shown here is derived from an EMBL/GenBank/DDBJ whole genome shotgun (WGS) entry which is preliminary data.</text>
</comment>
<proteinExistence type="predicted"/>
<dbReference type="InterPro" id="IPR009057">
    <property type="entry name" value="Homeodomain-like_sf"/>
</dbReference>
<feature type="domain" description="HTH tetR-type" evidence="4">
    <location>
        <begin position="30"/>
        <end position="90"/>
    </location>
</feature>
<dbReference type="SUPFAM" id="SSF46689">
    <property type="entry name" value="Homeodomain-like"/>
    <property type="match status" value="1"/>
</dbReference>
<evidence type="ECO:0000313" key="6">
    <source>
        <dbReference type="Proteomes" id="UP001404845"/>
    </source>
</evidence>
<evidence type="ECO:0000256" key="1">
    <source>
        <dbReference type="ARBA" id="ARBA00023125"/>
    </source>
</evidence>
<dbReference type="PANTHER" id="PTHR30055">
    <property type="entry name" value="HTH-TYPE TRANSCRIPTIONAL REGULATOR RUTR"/>
    <property type="match status" value="1"/>
</dbReference>
<evidence type="ECO:0000256" key="3">
    <source>
        <dbReference type="SAM" id="MobiDB-lite"/>
    </source>
</evidence>
<dbReference type="PROSITE" id="PS50977">
    <property type="entry name" value="HTH_TETR_2"/>
    <property type="match status" value="1"/>
</dbReference>